<evidence type="ECO:0000256" key="5">
    <source>
        <dbReference type="ARBA" id="ARBA00022989"/>
    </source>
</evidence>
<feature type="transmembrane region" description="Helical" evidence="7">
    <location>
        <begin position="43"/>
        <end position="63"/>
    </location>
</feature>
<dbReference type="GO" id="GO:0005886">
    <property type="term" value="C:plasma membrane"/>
    <property type="evidence" value="ECO:0007669"/>
    <property type="project" value="UniProtKB-SubCell"/>
</dbReference>
<keyword evidence="3" id="KW-1003">Cell membrane</keyword>
<evidence type="ECO:0000256" key="7">
    <source>
        <dbReference type="SAM" id="Phobius"/>
    </source>
</evidence>
<gene>
    <name evidence="8" type="ORF">GCM10025751_55770</name>
</gene>
<keyword evidence="4 7" id="KW-0812">Transmembrane</keyword>
<dbReference type="AlphaFoldDB" id="A0AAV3UQW8"/>
<feature type="transmembrane region" description="Helical" evidence="7">
    <location>
        <begin position="265"/>
        <end position="282"/>
    </location>
</feature>
<dbReference type="Proteomes" id="UP001501729">
    <property type="component" value="Unassembled WGS sequence"/>
</dbReference>
<reference evidence="8 9" key="1">
    <citation type="journal article" date="2019" name="Int. J. Syst. Evol. Microbiol.">
        <title>The Global Catalogue of Microorganisms (GCM) 10K type strain sequencing project: providing services to taxonomists for standard genome sequencing and annotation.</title>
        <authorList>
            <consortium name="The Broad Institute Genomics Platform"/>
            <consortium name="The Broad Institute Genome Sequencing Center for Infectious Disease"/>
            <person name="Wu L."/>
            <person name="Ma J."/>
        </authorList>
    </citation>
    <scope>NUCLEOTIDE SEQUENCE [LARGE SCALE GENOMIC DNA]</scope>
    <source>
        <strain evidence="8 9">JCM 17504</strain>
    </source>
</reference>
<protein>
    <recommendedName>
        <fullName evidence="10">Flippase-like domain-containing protein</fullName>
    </recommendedName>
</protein>
<feature type="transmembrane region" description="Helical" evidence="7">
    <location>
        <begin position="12"/>
        <end position="31"/>
    </location>
</feature>
<comment type="similarity">
    <text evidence="2">Belongs to the UPF0104 family.</text>
</comment>
<feature type="transmembrane region" description="Helical" evidence="7">
    <location>
        <begin position="231"/>
        <end position="253"/>
    </location>
</feature>
<evidence type="ECO:0000256" key="6">
    <source>
        <dbReference type="ARBA" id="ARBA00023136"/>
    </source>
</evidence>
<feature type="transmembrane region" description="Helical" evidence="7">
    <location>
        <begin position="151"/>
        <end position="172"/>
    </location>
</feature>
<dbReference type="InterPro" id="IPR022791">
    <property type="entry name" value="L-PG_synthase/AglD"/>
</dbReference>
<dbReference type="Pfam" id="PF03706">
    <property type="entry name" value="LPG_synthase_TM"/>
    <property type="match status" value="1"/>
</dbReference>
<evidence type="ECO:0000256" key="4">
    <source>
        <dbReference type="ARBA" id="ARBA00022692"/>
    </source>
</evidence>
<dbReference type="PANTHER" id="PTHR39087:SF2">
    <property type="entry name" value="UPF0104 MEMBRANE PROTEIN MJ1595"/>
    <property type="match status" value="1"/>
</dbReference>
<evidence type="ECO:0000256" key="1">
    <source>
        <dbReference type="ARBA" id="ARBA00004651"/>
    </source>
</evidence>
<comment type="caution">
    <text evidence="8">The sequence shown here is derived from an EMBL/GenBank/DDBJ whole genome shotgun (WGS) entry which is preliminary data.</text>
</comment>
<evidence type="ECO:0000256" key="2">
    <source>
        <dbReference type="ARBA" id="ARBA00011061"/>
    </source>
</evidence>
<sequence length="344" mass="36508">MSSNRYRQLLKLIRYGLGVAALAWIIQQAAWGRVVETIGGMNRIAVTVILVLTVLEVLSRFAMWHVLLNALRRTPFSTAARATLTVSFVNQVIPSRVSGRSLAPVVLRQYTRYDWSELVPVAGFHTALYAVLNGAVALFGLALFASSFSKGLLIAVSVSAALYLVVGPSILLMGIRLEGAGRVAVTARNRVGVERIPLVGSFADRFFGALPNFGADAADTFERLATDYSTIALYASGWTFAMMVVPGVRTWLLLDAAGVGFSSPVLLPVALITAYTVTLLPLTPGGVGVAEASATLVLAALGVPAAVAAPTILIDRFLGVYLPAFAGWVPAMRLDVSSVLSDQE</sequence>
<name>A0AAV3UQW8_9EURY</name>
<keyword evidence="6 7" id="KW-0472">Membrane</keyword>
<feature type="transmembrane region" description="Helical" evidence="7">
    <location>
        <begin position="294"/>
        <end position="314"/>
    </location>
</feature>
<dbReference type="EMBL" id="BAABKX010000030">
    <property type="protein sequence ID" value="GAA5065189.1"/>
    <property type="molecule type" value="Genomic_DNA"/>
</dbReference>
<evidence type="ECO:0000313" key="9">
    <source>
        <dbReference type="Proteomes" id="UP001501729"/>
    </source>
</evidence>
<accession>A0AAV3UQW8</accession>
<dbReference type="PANTHER" id="PTHR39087">
    <property type="entry name" value="UPF0104 MEMBRANE PROTEIN MJ1595"/>
    <property type="match status" value="1"/>
</dbReference>
<proteinExistence type="inferred from homology"/>
<keyword evidence="9" id="KW-1185">Reference proteome</keyword>
<evidence type="ECO:0000256" key="3">
    <source>
        <dbReference type="ARBA" id="ARBA00022475"/>
    </source>
</evidence>
<evidence type="ECO:0000313" key="8">
    <source>
        <dbReference type="EMBL" id="GAA5065189.1"/>
    </source>
</evidence>
<keyword evidence="5 7" id="KW-1133">Transmembrane helix</keyword>
<comment type="subcellular location">
    <subcellularLocation>
        <location evidence="1">Cell membrane</location>
        <topology evidence="1">Multi-pass membrane protein</topology>
    </subcellularLocation>
</comment>
<organism evidence="8 9">
    <name type="scientific">Haladaptatus pallidirubidus</name>
    <dbReference type="NCBI Taxonomy" id="1008152"/>
    <lineage>
        <taxon>Archaea</taxon>
        <taxon>Methanobacteriati</taxon>
        <taxon>Methanobacteriota</taxon>
        <taxon>Stenosarchaea group</taxon>
        <taxon>Halobacteria</taxon>
        <taxon>Halobacteriales</taxon>
        <taxon>Haladaptataceae</taxon>
        <taxon>Haladaptatus</taxon>
    </lineage>
</organism>
<dbReference type="NCBIfam" id="TIGR00374">
    <property type="entry name" value="flippase-like domain"/>
    <property type="match status" value="1"/>
</dbReference>
<evidence type="ECO:0008006" key="10">
    <source>
        <dbReference type="Google" id="ProtNLM"/>
    </source>
</evidence>
<feature type="transmembrane region" description="Helical" evidence="7">
    <location>
        <begin position="118"/>
        <end position="145"/>
    </location>
</feature>